<dbReference type="OrthoDB" id="9777884at2"/>
<accession>A0A0C2RTM3</accession>
<dbReference type="InterPro" id="IPR006015">
    <property type="entry name" value="Universal_stress_UspA"/>
</dbReference>
<dbReference type="RefSeq" id="WP_041120884.1">
    <property type="nucleotide sequence ID" value="NZ_JXRQ01000007.1"/>
</dbReference>
<dbReference type="SUPFAM" id="SSF52402">
    <property type="entry name" value="Adenine nucleotide alpha hydrolases-like"/>
    <property type="match status" value="1"/>
</dbReference>
<dbReference type="Pfam" id="PF00582">
    <property type="entry name" value="Usp"/>
    <property type="match status" value="1"/>
</dbReference>
<name>A0A0C2RTM3_9BACL</name>
<dbReference type="AlphaFoldDB" id="A0A0C2RTM3"/>
<comment type="similarity">
    <text evidence="1">Belongs to the universal stress protein A family.</text>
</comment>
<gene>
    <name evidence="3" type="ORF">KP77_01750</name>
</gene>
<dbReference type="CDD" id="cd00293">
    <property type="entry name" value="USP-like"/>
    <property type="match status" value="1"/>
</dbReference>
<dbReference type="PATRIC" id="fig|135826.4.peg.178"/>
<dbReference type="PANTHER" id="PTHR46268">
    <property type="entry name" value="STRESS RESPONSE PROTEIN NHAX"/>
    <property type="match status" value="1"/>
</dbReference>
<keyword evidence="4" id="KW-1185">Reference proteome</keyword>
<organism evidence="3 4">
    <name type="scientific">Jeotgalibacillus alimentarius</name>
    <dbReference type="NCBI Taxonomy" id="135826"/>
    <lineage>
        <taxon>Bacteria</taxon>
        <taxon>Bacillati</taxon>
        <taxon>Bacillota</taxon>
        <taxon>Bacilli</taxon>
        <taxon>Bacillales</taxon>
        <taxon>Caryophanaceae</taxon>
        <taxon>Jeotgalibacillus</taxon>
    </lineage>
</organism>
<dbReference type="Proteomes" id="UP000031950">
    <property type="component" value="Unassembled WGS sequence"/>
</dbReference>
<evidence type="ECO:0000313" key="3">
    <source>
        <dbReference type="EMBL" id="KIL53575.1"/>
    </source>
</evidence>
<dbReference type="EMBL" id="JXRQ01000007">
    <property type="protein sequence ID" value="KIL53575.1"/>
    <property type="molecule type" value="Genomic_DNA"/>
</dbReference>
<proteinExistence type="inferred from homology"/>
<dbReference type="Gene3D" id="3.40.50.620">
    <property type="entry name" value="HUPs"/>
    <property type="match status" value="1"/>
</dbReference>
<dbReference type="PANTHER" id="PTHR46268:SF6">
    <property type="entry name" value="UNIVERSAL STRESS PROTEIN UP12"/>
    <property type="match status" value="1"/>
</dbReference>
<evidence type="ECO:0000259" key="2">
    <source>
        <dbReference type="Pfam" id="PF00582"/>
    </source>
</evidence>
<sequence>MKKLLVATDGSEHAKRALKKAIDLARKDEESVITLMYVVDGETSKSDVLQYGDSDTASYKREKKLQESVNLVKAEGIKANLIIEHGDPEEMLIDHANSNDYDLVLVGSRGRNKFQTMVLGSVSHKLVKHIDAPVMVVK</sequence>
<dbReference type="InterPro" id="IPR006016">
    <property type="entry name" value="UspA"/>
</dbReference>
<evidence type="ECO:0000256" key="1">
    <source>
        <dbReference type="ARBA" id="ARBA00008791"/>
    </source>
</evidence>
<dbReference type="InterPro" id="IPR014729">
    <property type="entry name" value="Rossmann-like_a/b/a_fold"/>
</dbReference>
<evidence type="ECO:0000313" key="4">
    <source>
        <dbReference type="Proteomes" id="UP000031950"/>
    </source>
</evidence>
<reference evidence="3 4" key="1">
    <citation type="submission" date="2015-01" db="EMBL/GenBank/DDBJ databases">
        <title>Genome sequence of Jeotgalibacillus alimentarius.</title>
        <authorList>
            <person name="Goh K.M."/>
            <person name="Chan K.-G."/>
            <person name="Yaakop A.S."/>
            <person name="Ee R."/>
            <person name="Gan H.M."/>
            <person name="Chan C.S."/>
        </authorList>
    </citation>
    <scope>NUCLEOTIDE SEQUENCE [LARGE SCALE GENOMIC DNA]</scope>
    <source>
        <strain evidence="3 4">YKJ-13</strain>
    </source>
</reference>
<dbReference type="STRING" id="135826.KP77_01750"/>
<dbReference type="PRINTS" id="PR01438">
    <property type="entry name" value="UNVRSLSTRESS"/>
</dbReference>
<protein>
    <submittedName>
        <fullName evidence="3">Universal stress protein</fullName>
    </submittedName>
</protein>
<comment type="caution">
    <text evidence="3">The sequence shown here is derived from an EMBL/GenBank/DDBJ whole genome shotgun (WGS) entry which is preliminary data.</text>
</comment>
<feature type="domain" description="UspA" evidence="2">
    <location>
        <begin position="1"/>
        <end position="138"/>
    </location>
</feature>